<dbReference type="OrthoDB" id="9809197at2"/>
<dbReference type="KEGG" id="ppm:PPSC2_26770"/>
<reference evidence="2 3" key="1">
    <citation type="journal article" date="2011" name="J. Bacteriol.">
        <title>Complete genome sequence of Paenibacillus polymyxa SC2, a strain of plant growth-promoting Rhizobacterium with broad-spectrum antimicrobial activity.</title>
        <authorList>
            <person name="Ma M."/>
            <person name="Wang C."/>
            <person name="Ding Y."/>
            <person name="Li L."/>
            <person name="Shen D."/>
            <person name="Jiang X."/>
            <person name="Guan D."/>
            <person name="Cao F."/>
            <person name="Chen H."/>
            <person name="Feng R."/>
            <person name="Wang X."/>
            <person name="Ge Y."/>
            <person name="Yao L."/>
            <person name="Bing X."/>
            <person name="Yang X."/>
            <person name="Li J."/>
            <person name="Du B."/>
        </authorList>
    </citation>
    <scope>NUCLEOTIDE SEQUENCE [LARGE SCALE GENOMIC DNA]</scope>
    <source>
        <strain evidence="2 3">SC2</strain>
        <plasmid evidence="3">pSC2</plasmid>
    </source>
</reference>
<evidence type="ECO:0000313" key="3">
    <source>
        <dbReference type="Proteomes" id="UP000006868"/>
    </source>
</evidence>
<sequence>MLTTVFVVIIVAVIVLFVASNVRIVPQSENYVIERLGAYKETWNTGLKFNDVRREFSLL</sequence>
<accession>A0A0D5ZCV9</accession>
<geneLocation type="plasmid" evidence="2 3">
    <name>pSC2</name>
</geneLocation>
<evidence type="ECO:0000256" key="1">
    <source>
        <dbReference type="SAM" id="Phobius"/>
    </source>
</evidence>
<evidence type="ECO:0000313" key="2">
    <source>
        <dbReference type="EMBL" id="AKA44362.1"/>
    </source>
</evidence>
<dbReference type="PATRIC" id="fig|886882.15.peg.5659"/>
<dbReference type="AlphaFoldDB" id="A0A0D5ZCV9"/>
<keyword evidence="1" id="KW-0472">Membrane</keyword>
<name>A0A0D5ZCV9_PAEPS</name>
<proteinExistence type="predicted"/>
<keyword evidence="1" id="KW-1133">Transmembrane helix</keyword>
<feature type="transmembrane region" description="Helical" evidence="1">
    <location>
        <begin position="6"/>
        <end position="25"/>
    </location>
</feature>
<dbReference type="EMBL" id="CP002214">
    <property type="protein sequence ID" value="AKA44362.1"/>
    <property type="molecule type" value="Genomic_DNA"/>
</dbReference>
<dbReference type="Proteomes" id="UP000006868">
    <property type="component" value="Plasmid pSC2"/>
</dbReference>
<protein>
    <submittedName>
        <fullName evidence="2">Uncharacterized protein</fullName>
    </submittedName>
</protein>
<dbReference type="RefSeq" id="WP_043886193.1">
    <property type="nucleotide sequence ID" value="NC_014628.2"/>
</dbReference>
<dbReference type="HOGENOM" id="CLU_2956318_0_0_9"/>
<keyword evidence="1" id="KW-0812">Transmembrane</keyword>
<keyword evidence="2" id="KW-0614">Plasmid</keyword>
<gene>
    <name evidence="2" type="ORF">PPSC2_26770</name>
</gene>
<organism evidence="2 3">
    <name type="scientific">Paenibacillus polymyxa (strain SC2)</name>
    <name type="common">Bacillus polymyxa</name>
    <dbReference type="NCBI Taxonomy" id="886882"/>
    <lineage>
        <taxon>Bacteria</taxon>
        <taxon>Bacillati</taxon>
        <taxon>Bacillota</taxon>
        <taxon>Bacilli</taxon>
        <taxon>Bacillales</taxon>
        <taxon>Paenibacillaceae</taxon>
        <taxon>Paenibacillus</taxon>
    </lineage>
</organism>